<dbReference type="InterPro" id="IPR011556">
    <property type="entry name" value="Glut_cys_lig_pln_type"/>
</dbReference>
<sequence>MTQAKASVSEEPITNPRQLVEYLVRGSKAEAHWRIGTEHEKFVFRLADRRPVSYQGEAGIGAFLEAMTAFGWEPLLEEGQPIALQRGAAAITLEPSGQMELSGEPLATLHQSCEEVNAHLREVRQVADELGLGLIGLGFQPLWRRDEMPWMPKARYGIMRRYMPQRGSLGLDMMTRTCGVQVNLDYRDEADMVRKLRIGLALQPVATALFANSPFYEGAPSGYLSYRSLIWTDTDPDRCGMLPFVFEEGMGFERYTEHALDVPMYFVRREGRYIDASGQSFRDFLAGRLPALPGCLPVLSDWEDHLTTLFPEARLKQFIELRGADAGPWGRLCALPAFWVGLFYDELALDAASHLVADWTQAEREELRSAVPRWGLRTPFRGHLLQEVARETLGIAEQGLRRRARLNEAGGDETRFLVELQEIAESGITPAERLLESWEQRWHHSVEPVFEEHAY</sequence>
<evidence type="ECO:0000256" key="8">
    <source>
        <dbReference type="ARBA" id="ARBA00022946"/>
    </source>
</evidence>
<dbReference type="STRING" id="314278.NB231_04480"/>
<keyword evidence="7 10" id="KW-0067">ATP-binding</keyword>
<dbReference type="Pfam" id="PF04107">
    <property type="entry name" value="GCS2"/>
    <property type="match status" value="1"/>
</dbReference>
<dbReference type="InterPro" id="IPR006336">
    <property type="entry name" value="GCS2"/>
</dbReference>
<dbReference type="GO" id="GO:0005524">
    <property type="term" value="F:ATP binding"/>
    <property type="evidence" value="ECO:0007669"/>
    <property type="project" value="UniProtKB-UniRule"/>
</dbReference>
<dbReference type="Gene3D" id="3.30.590.20">
    <property type="match status" value="1"/>
</dbReference>
<evidence type="ECO:0000256" key="2">
    <source>
        <dbReference type="ARBA" id="ARBA00010253"/>
    </source>
</evidence>
<comment type="subunit">
    <text evidence="3">Homodimer or monomer when oxidized or reduced, respectively.</text>
</comment>
<evidence type="ECO:0000256" key="1">
    <source>
        <dbReference type="ARBA" id="ARBA00005006"/>
    </source>
</evidence>
<evidence type="ECO:0000256" key="6">
    <source>
        <dbReference type="ARBA" id="ARBA00022741"/>
    </source>
</evidence>
<dbReference type="GO" id="GO:0006750">
    <property type="term" value="P:glutathione biosynthetic process"/>
    <property type="evidence" value="ECO:0007669"/>
    <property type="project" value="UniProtKB-UniRule"/>
</dbReference>
<dbReference type="RefSeq" id="WP_005000090.1">
    <property type="nucleotide sequence ID" value="NZ_CH672427.1"/>
</dbReference>
<keyword evidence="4 10" id="KW-0436">Ligase</keyword>
<dbReference type="OrthoDB" id="9780152at2"/>
<comment type="pathway">
    <text evidence="1">Sulfur metabolism; glutathione biosynthesis; glutathione from L-cysteine and L-glutamate: step 1/2.</text>
</comment>
<protein>
    <recommendedName>
        <fullName evidence="10">Glutamate--cysteine ligase</fullName>
        <ecNumber evidence="10">6.3.2.2</ecNumber>
    </recommendedName>
</protein>
<evidence type="ECO:0000256" key="9">
    <source>
        <dbReference type="ARBA" id="ARBA00023157"/>
    </source>
</evidence>
<evidence type="ECO:0000256" key="5">
    <source>
        <dbReference type="ARBA" id="ARBA00022684"/>
    </source>
</evidence>
<dbReference type="EC" id="6.3.2.2" evidence="10"/>
<gene>
    <name evidence="12" type="ORF">NB231_04480</name>
</gene>
<keyword evidence="5" id="KW-0317">Glutathione biosynthesis</keyword>
<dbReference type="PIRSF" id="PIRSF017901">
    <property type="entry name" value="GCL"/>
    <property type="match status" value="1"/>
</dbReference>
<keyword evidence="8" id="KW-0809">Transit peptide</keyword>
<evidence type="ECO:0000313" key="13">
    <source>
        <dbReference type="Proteomes" id="UP000003374"/>
    </source>
</evidence>
<dbReference type="SUPFAM" id="SSF55931">
    <property type="entry name" value="Glutamine synthetase/guanido kinase"/>
    <property type="match status" value="1"/>
</dbReference>
<dbReference type="NCBIfam" id="TIGR01436">
    <property type="entry name" value="glu_cys_lig_pln"/>
    <property type="match status" value="1"/>
</dbReference>
<evidence type="ECO:0000256" key="3">
    <source>
        <dbReference type="ARBA" id="ARBA00011153"/>
    </source>
</evidence>
<dbReference type="InterPro" id="IPR035434">
    <property type="entry name" value="GCL_bact_plant"/>
</dbReference>
<dbReference type="Proteomes" id="UP000003374">
    <property type="component" value="Unassembled WGS sequence"/>
</dbReference>
<dbReference type="PANTHER" id="PTHR34378:SF1">
    <property type="entry name" value="GLUTAMATE--CYSTEINE LIGASE, CHLOROPLASTIC"/>
    <property type="match status" value="1"/>
</dbReference>
<organism evidence="12 13">
    <name type="scientific">Nitrococcus mobilis Nb-231</name>
    <dbReference type="NCBI Taxonomy" id="314278"/>
    <lineage>
        <taxon>Bacteria</taxon>
        <taxon>Pseudomonadati</taxon>
        <taxon>Pseudomonadota</taxon>
        <taxon>Gammaproteobacteria</taxon>
        <taxon>Chromatiales</taxon>
        <taxon>Ectothiorhodospiraceae</taxon>
        <taxon>Nitrococcus</taxon>
    </lineage>
</organism>
<evidence type="ECO:0000256" key="4">
    <source>
        <dbReference type="ARBA" id="ARBA00022598"/>
    </source>
</evidence>
<dbReference type="EMBL" id="AAOF01000004">
    <property type="protein sequence ID" value="EAR22135.1"/>
    <property type="molecule type" value="Genomic_DNA"/>
</dbReference>
<dbReference type="InterPro" id="IPR014746">
    <property type="entry name" value="Gln_synth/guanido_kin_cat_dom"/>
</dbReference>
<dbReference type="AlphaFoldDB" id="A4BPY0"/>
<keyword evidence="13" id="KW-1185">Reference proteome</keyword>
<keyword evidence="6 10" id="KW-0547">Nucleotide-binding</keyword>
<evidence type="ECO:0000256" key="7">
    <source>
        <dbReference type="ARBA" id="ARBA00022840"/>
    </source>
</evidence>
<keyword evidence="9 11" id="KW-1015">Disulfide bond</keyword>
<comment type="similarity">
    <text evidence="2">Belongs to the carboxylate-amine ligase family. Glutamate--cysteine ligase type 2 subfamily.</text>
</comment>
<accession>A4BPY0</accession>
<comment type="catalytic activity">
    <reaction evidence="10">
        <text>L-cysteine + L-glutamate + ATP = gamma-L-glutamyl-L-cysteine + ADP + phosphate + H(+)</text>
        <dbReference type="Rhea" id="RHEA:13285"/>
        <dbReference type="ChEBI" id="CHEBI:15378"/>
        <dbReference type="ChEBI" id="CHEBI:29985"/>
        <dbReference type="ChEBI" id="CHEBI:30616"/>
        <dbReference type="ChEBI" id="CHEBI:35235"/>
        <dbReference type="ChEBI" id="CHEBI:43474"/>
        <dbReference type="ChEBI" id="CHEBI:58173"/>
        <dbReference type="ChEBI" id="CHEBI:456216"/>
        <dbReference type="EC" id="6.3.2.2"/>
    </reaction>
</comment>
<dbReference type="eggNOG" id="COG3572">
    <property type="taxonomic scope" value="Bacteria"/>
</dbReference>
<feature type="disulfide bond" evidence="11">
    <location>
        <begin position="113"/>
        <end position="333"/>
    </location>
</feature>
<dbReference type="GO" id="GO:0004357">
    <property type="term" value="F:glutamate-cysteine ligase activity"/>
    <property type="evidence" value="ECO:0007669"/>
    <property type="project" value="UniProtKB-UniRule"/>
</dbReference>
<comment type="function">
    <text evidence="10">Catalyzes the synthesis of gamma-glutamylcysteine (gamma-GC).</text>
</comment>
<reference evidence="12 13" key="1">
    <citation type="submission" date="2006-02" db="EMBL/GenBank/DDBJ databases">
        <authorList>
            <person name="Waterbury J."/>
            <person name="Ferriera S."/>
            <person name="Johnson J."/>
            <person name="Kravitz S."/>
            <person name="Halpern A."/>
            <person name="Remington K."/>
            <person name="Beeson K."/>
            <person name="Tran B."/>
            <person name="Rogers Y.-H."/>
            <person name="Friedman R."/>
            <person name="Venter J.C."/>
        </authorList>
    </citation>
    <scope>NUCLEOTIDE SEQUENCE [LARGE SCALE GENOMIC DNA]</scope>
    <source>
        <strain evidence="12 13">Nb-231</strain>
    </source>
</reference>
<evidence type="ECO:0000256" key="11">
    <source>
        <dbReference type="PIRSR" id="PIRSR017901-50"/>
    </source>
</evidence>
<comment type="similarity">
    <text evidence="10">Belongs to the glutamate--cysteine ligase type 2 family. EgtA subfamily.</text>
</comment>
<dbReference type="HOGENOM" id="CLU_026610_1_0_6"/>
<name>A4BPY0_9GAMM</name>
<evidence type="ECO:0000313" key="12">
    <source>
        <dbReference type="EMBL" id="EAR22135.1"/>
    </source>
</evidence>
<proteinExistence type="inferred from homology"/>
<evidence type="ECO:0000256" key="10">
    <source>
        <dbReference type="PIRNR" id="PIRNR017901"/>
    </source>
</evidence>
<comment type="caution">
    <text evidence="12">The sequence shown here is derived from an EMBL/GenBank/DDBJ whole genome shotgun (WGS) entry which is preliminary data.</text>
</comment>
<dbReference type="PANTHER" id="PTHR34378">
    <property type="entry name" value="GLUTAMATE--CYSTEINE LIGASE, CHLOROPLASTIC"/>
    <property type="match status" value="1"/>
</dbReference>